<protein>
    <submittedName>
        <fullName evidence="2">Uncharacterized protein</fullName>
    </submittedName>
</protein>
<organism evidence="2 3">
    <name type="scientific">Lasallia pustulata</name>
    <dbReference type="NCBI Taxonomy" id="136370"/>
    <lineage>
        <taxon>Eukaryota</taxon>
        <taxon>Fungi</taxon>
        <taxon>Dikarya</taxon>
        <taxon>Ascomycota</taxon>
        <taxon>Pezizomycotina</taxon>
        <taxon>Lecanoromycetes</taxon>
        <taxon>OSLEUM clade</taxon>
        <taxon>Umbilicariomycetidae</taxon>
        <taxon>Umbilicariales</taxon>
        <taxon>Umbilicariaceae</taxon>
        <taxon>Lasallia</taxon>
    </lineage>
</organism>
<evidence type="ECO:0000256" key="1">
    <source>
        <dbReference type="SAM" id="MobiDB-lite"/>
    </source>
</evidence>
<feature type="region of interest" description="Disordered" evidence="1">
    <location>
        <begin position="1"/>
        <end position="26"/>
    </location>
</feature>
<reference evidence="3" key="1">
    <citation type="submission" date="2017-03" db="EMBL/GenBank/DDBJ databases">
        <authorList>
            <person name="Sharma R."/>
            <person name="Thines M."/>
        </authorList>
    </citation>
    <scope>NUCLEOTIDE SEQUENCE [LARGE SCALE GENOMIC DNA]</scope>
</reference>
<proteinExistence type="predicted"/>
<evidence type="ECO:0000313" key="3">
    <source>
        <dbReference type="Proteomes" id="UP000192927"/>
    </source>
</evidence>
<accession>A0A1W5CWR0</accession>
<keyword evidence="3" id="KW-1185">Reference proteome</keyword>
<sequence length="164" mass="18220">MALLNVPIPTRPSSCPGVQEQVTQRSPGNYLLQSPTYPTPAAEQLAYQHSSTEISEGVDALSQQEPFLAVREEDTHLQMCRDMTHWCSAPSLPTFVGHLDQGRELIEYHDGTNSITILGEVFGQGQKHLRRLVRILLKNPDLPHAKHGELSGLDDADTDHSIIY</sequence>
<name>A0A1W5CWR0_9LECA</name>
<dbReference type="Proteomes" id="UP000192927">
    <property type="component" value="Unassembled WGS sequence"/>
</dbReference>
<dbReference type="AlphaFoldDB" id="A0A1W5CWR0"/>
<dbReference type="EMBL" id="FWEW01000652">
    <property type="protein sequence ID" value="SLM35324.1"/>
    <property type="molecule type" value="Genomic_DNA"/>
</dbReference>
<evidence type="ECO:0000313" key="2">
    <source>
        <dbReference type="EMBL" id="SLM35324.1"/>
    </source>
</evidence>